<reference evidence="1" key="1">
    <citation type="journal article" date="2020" name="Nature">
        <title>Giant virus diversity and host interactions through global metagenomics.</title>
        <authorList>
            <person name="Schulz F."/>
            <person name="Roux S."/>
            <person name="Paez-Espino D."/>
            <person name="Jungbluth S."/>
            <person name="Walsh D.A."/>
            <person name="Denef V.J."/>
            <person name="McMahon K.D."/>
            <person name="Konstantinidis K.T."/>
            <person name="Eloe-Fadrosh E.A."/>
            <person name="Kyrpides N.C."/>
            <person name="Woyke T."/>
        </authorList>
    </citation>
    <scope>NUCLEOTIDE SEQUENCE</scope>
    <source>
        <strain evidence="1">GVMAG-M-3300018080-19</strain>
    </source>
</reference>
<dbReference type="EMBL" id="MN739209">
    <property type="protein sequence ID" value="QHS93754.1"/>
    <property type="molecule type" value="Genomic_DNA"/>
</dbReference>
<protein>
    <submittedName>
        <fullName evidence="1">Uncharacterized protein</fullName>
    </submittedName>
</protein>
<evidence type="ECO:0000313" key="1">
    <source>
        <dbReference type="EMBL" id="QHS93754.1"/>
    </source>
</evidence>
<sequence length="349" mass="40449">MIFLIVVSVMFVAIIIASIYNRSNSQEQEVKQVLNRRALSGEGLGKILVVLPFLAARQFELLLGRAYIPQRLVILTTEPCHIRHKQVRALSVNLWGGPSVQRYQLLSQGYKNELYIFCANEDFLPRVNWDIILERSLLQAKSHLITQLCTDQKDKLEPTFPVLRPSAQTPIPEFSPRHFIIAGFLYPSPMLSTHCLFGSAQVMQQLLQFPIPCVTELEDDFILMNLAHLLQLRIHNPFQSVGYRLSLPRHPQYKHDLRQYADLLLGIFTQPDQYYEIKDEEEYPSILHFLETVKNREAYLDWLGYNYKTASLKGCRILGVGDAPTETEIVHKYGSVRYFREVRGRYCYD</sequence>
<accession>A0A6C0BQ46</accession>
<organism evidence="1">
    <name type="scientific">viral metagenome</name>
    <dbReference type="NCBI Taxonomy" id="1070528"/>
    <lineage>
        <taxon>unclassified sequences</taxon>
        <taxon>metagenomes</taxon>
        <taxon>organismal metagenomes</taxon>
    </lineage>
</organism>
<name>A0A6C0BQ46_9ZZZZ</name>
<dbReference type="AlphaFoldDB" id="A0A6C0BQ46"/>
<proteinExistence type="predicted"/>